<reference evidence="1" key="1">
    <citation type="journal article" date="2020" name="Nature">
        <title>Giant virus diversity and host interactions through global metagenomics.</title>
        <authorList>
            <person name="Schulz F."/>
            <person name="Roux S."/>
            <person name="Paez-Espino D."/>
            <person name="Jungbluth S."/>
            <person name="Walsh D.A."/>
            <person name="Denef V.J."/>
            <person name="McMahon K.D."/>
            <person name="Konstantinidis K.T."/>
            <person name="Eloe-Fadrosh E.A."/>
            <person name="Kyrpides N.C."/>
            <person name="Woyke T."/>
        </authorList>
    </citation>
    <scope>NUCLEOTIDE SEQUENCE</scope>
    <source>
        <strain evidence="1">GVMAG-M-3300021962-46</strain>
    </source>
</reference>
<dbReference type="Pfam" id="PF19075">
    <property type="entry name" value="DUF5771"/>
    <property type="match status" value="1"/>
</dbReference>
<dbReference type="EMBL" id="MN739479">
    <property type="protein sequence ID" value="QHT07010.1"/>
    <property type="molecule type" value="Genomic_DNA"/>
</dbReference>
<sequence length="141" mass="16026">MPTSCPPKTIRRISYSATRSATGTTYKVASSCIKDVGKPGKTPKSQRITRSKDFDLGTYGYKNLDEKKIDERRDVLKKAIISVSTKMNVNEHEASVKVLREINLLAIYNRNTNPSLAKKLEDDKEWIMKTYHTNTRKSIMA</sequence>
<dbReference type="AlphaFoldDB" id="A0A6C0CT05"/>
<dbReference type="InterPro" id="IPR043905">
    <property type="entry name" value="DUF5771"/>
</dbReference>
<evidence type="ECO:0000313" key="1">
    <source>
        <dbReference type="EMBL" id="QHT07010.1"/>
    </source>
</evidence>
<name>A0A6C0CT05_9ZZZZ</name>
<accession>A0A6C0CT05</accession>
<protein>
    <submittedName>
        <fullName evidence="1">Uncharacterized protein</fullName>
    </submittedName>
</protein>
<organism evidence="1">
    <name type="scientific">viral metagenome</name>
    <dbReference type="NCBI Taxonomy" id="1070528"/>
    <lineage>
        <taxon>unclassified sequences</taxon>
        <taxon>metagenomes</taxon>
        <taxon>organismal metagenomes</taxon>
    </lineage>
</organism>
<proteinExistence type="predicted"/>